<reference evidence="1" key="1">
    <citation type="submission" date="2020-02" db="EMBL/GenBank/DDBJ databases">
        <authorList>
            <person name="Meier V. D."/>
        </authorList>
    </citation>
    <scope>NUCLEOTIDE SEQUENCE</scope>
    <source>
        <strain evidence="1">AVDCRST_MAG67</strain>
    </source>
</reference>
<accession>A0A6J4T213</accession>
<protein>
    <submittedName>
        <fullName evidence="1">Uncharacterized protein</fullName>
    </submittedName>
</protein>
<name>A0A6J4T213_9ACTN</name>
<dbReference type="AlphaFoldDB" id="A0A6J4T213"/>
<sequence>MRPGITLTDGEIWAREQLTLLRTAQFAPRAVGRFLRESQRRANQQRAARPQTVHRMRTWMAAGAAAWVALALAQREPFRRRTPAFAASWALTWLMLDWHIGMLENDDGEPRNLAAADACTLLRVWLAPAAADTPQPWICALAFASDALDGRLARASVPTRLGRDLEGLADAAFAVAALRGARRRG</sequence>
<organism evidence="1">
    <name type="scientific">uncultured Solirubrobacteraceae bacterium</name>
    <dbReference type="NCBI Taxonomy" id="1162706"/>
    <lineage>
        <taxon>Bacteria</taxon>
        <taxon>Bacillati</taxon>
        <taxon>Actinomycetota</taxon>
        <taxon>Thermoleophilia</taxon>
        <taxon>Solirubrobacterales</taxon>
        <taxon>Solirubrobacteraceae</taxon>
        <taxon>environmental samples</taxon>
    </lineage>
</organism>
<proteinExistence type="predicted"/>
<feature type="non-terminal residue" evidence="1">
    <location>
        <position position="185"/>
    </location>
</feature>
<evidence type="ECO:0000313" key="1">
    <source>
        <dbReference type="EMBL" id="CAA9511615.1"/>
    </source>
</evidence>
<gene>
    <name evidence="1" type="ORF">AVDCRST_MAG67-2739</name>
</gene>
<dbReference type="EMBL" id="CADCVQ010000116">
    <property type="protein sequence ID" value="CAA9511615.1"/>
    <property type="molecule type" value="Genomic_DNA"/>
</dbReference>